<dbReference type="Proteomes" id="UP000887565">
    <property type="component" value="Unplaced"/>
</dbReference>
<keyword evidence="1" id="KW-1185">Reference proteome</keyword>
<proteinExistence type="predicted"/>
<protein>
    <submittedName>
        <fullName evidence="2">Uncharacterized protein</fullName>
    </submittedName>
</protein>
<organism evidence="1 2">
    <name type="scientific">Romanomermis culicivorax</name>
    <name type="common">Nematode worm</name>
    <dbReference type="NCBI Taxonomy" id="13658"/>
    <lineage>
        <taxon>Eukaryota</taxon>
        <taxon>Metazoa</taxon>
        <taxon>Ecdysozoa</taxon>
        <taxon>Nematoda</taxon>
        <taxon>Enoplea</taxon>
        <taxon>Dorylaimia</taxon>
        <taxon>Mermithida</taxon>
        <taxon>Mermithoidea</taxon>
        <taxon>Mermithidae</taxon>
        <taxon>Romanomermis</taxon>
    </lineage>
</organism>
<sequence>MPMFGEGRAVAVRKSDASMMLTSLLMARNVFPKVLATSVRELVIGANGCCWAITDSVLAPVIVVDGNAETAPVGCALGLASSTAQWTASTAGNEDLRSNKVLSTGVTWIVPLAMNSR</sequence>
<name>A0A915L5C7_ROMCU</name>
<reference evidence="2" key="1">
    <citation type="submission" date="2022-11" db="UniProtKB">
        <authorList>
            <consortium name="WormBaseParasite"/>
        </authorList>
    </citation>
    <scope>IDENTIFICATION</scope>
</reference>
<accession>A0A915L5C7</accession>
<evidence type="ECO:0000313" key="1">
    <source>
        <dbReference type="Proteomes" id="UP000887565"/>
    </source>
</evidence>
<evidence type="ECO:0000313" key="2">
    <source>
        <dbReference type="WBParaSite" id="nRc.2.0.1.t45723-RA"/>
    </source>
</evidence>
<dbReference type="WBParaSite" id="nRc.2.0.1.t45723-RA">
    <property type="protein sequence ID" value="nRc.2.0.1.t45723-RA"/>
    <property type="gene ID" value="nRc.2.0.1.g45723"/>
</dbReference>
<dbReference type="AlphaFoldDB" id="A0A915L5C7"/>